<dbReference type="Pfam" id="PF04542">
    <property type="entry name" value="Sigma70_r2"/>
    <property type="match status" value="1"/>
</dbReference>
<keyword evidence="4" id="KW-0804">Transcription</keyword>
<comment type="similarity">
    <text evidence="1">Belongs to the sigma-70 factor family. ECF subfamily.</text>
</comment>
<evidence type="ECO:0000313" key="7">
    <source>
        <dbReference type="EMBL" id="MDQ0110734.1"/>
    </source>
</evidence>
<dbReference type="InterPro" id="IPR039425">
    <property type="entry name" value="RNA_pol_sigma-70-like"/>
</dbReference>
<evidence type="ECO:0000313" key="8">
    <source>
        <dbReference type="Proteomes" id="UP001229346"/>
    </source>
</evidence>
<dbReference type="Gene3D" id="1.10.10.10">
    <property type="entry name" value="Winged helix-like DNA-binding domain superfamily/Winged helix DNA-binding domain"/>
    <property type="match status" value="1"/>
</dbReference>
<proteinExistence type="inferred from homology"/>
<dbReference type="RefSeq" id="WP_307472727.1">
    <property type="nucleotide sequence ID" value="NZ_JAUSST010000004.1"/>
</dbReference>
<dbReference type="SUPFAM" id="SSF88659">
    <property type="entry name" value="Sigma3 and sigma4 domains of RNA polymerase sigma factors"/>
    <property type="match status" value="1"/>
</dbReference>
<dbReference type="InterPro" id="IPR014284">
    <property type="entry name" value="RNA_pol_sigma-70_dom"/>
</dbReference>
<dbReference type="Proteomes" id="UP001229346">
    <property type="component" value="Unassembled WGS sequence"/>
</dbReference>
<keyword evidence="2" id="KW-0805">Transcription regulation</keyword>
<dbReference type="InterPro" id="IPR013324">
    <property type="entry name" value="RNA_pol_sigma_r3/r4-like"/>
</dbReference>
<feature type="domain" description="RNA polymerase sigma-70 region 2" evidence="5">
    <location>
        <begin position="23"/>
        <end position="83"/>
    </location>
</feature>
<evidence type="ECO:0000256" key="4">
    <source>
        <dbReference type="ARBA" id="ARBA00023163"/>
    </source>
</evidence>
<keyword evidence="3" id="KW-0731">Sigma factor</keyword>
<feature type="domain" description="RNA polymerase sigma factor 70 region 4 type 2" evidence="6">
    <location>
        <begin position="127"/>
        <end position="171"/>
    </location>
</feature>
<dbReference type="SUPFAM" id="SSF88946">
    <property type="entry name" value="Sigma2 domain of RNA polymerase sigma factors"/>
    <property type="match status" value="1"/>
</dbReference>
<evidence type="ECO:0000256" key="3">
    <source>
        <dbReference type="ARBA" id="ARBA00023082"/>
    </source>
</evidence>
<keyword evidence="8" id="KW-1185">Reference proteome</keyword>
<dbReference type="InterPro" id="IPR013325">
    <property type="entry name" value="RNA_pol_sigma_r2"/>
</dbReference>
<accession>A0ABT9TTS1</accession>
<protein>
    <submittedName>
        <fullName evidence="7">RNA polymerase sigma-70 factor (ECF subfamily)</fullName>
    </submittedName>
</protein>
<name>A0ABT9TTS1_PAEHA</name>
<evidence type="ECO:0000256" key="2">
    <source>
        <dbReference type="ARBA" id="ARBA00023015"/>
    </source>
</evidence>
<comment type="caution">
    <text evidence="7">The sequence shown here is derived from an EMBL/GenBank/DDBJ whole genome shotgun (WGS) entry which is preliminary data.</text>
</comment>
<dbReference type="CDD" id="cd06171">
    <property type="entry name" value="Sigma70_r4"/>
    <property type="match status" value="1"/>
</dbReference>
<dbReference type="InterPro" id="IPR007627">
    <property type="entry name" value="RNA_pol_sigma70_r2"/>
</dbReference>
<dbReference type="NCBIfam" id="TIGR02937">
    <property type="entry name" value="sigma70-ECF"/>
    <property type="match status" value="1"/>
</dbReference>
<dbReference type="PANTHER" id="PTHR43133:SF60">
    <property type="entry name" value="RNA POLYMERASE SIGMA FACTOR SIGV"/>
    <property type="match status" value="1"/>
</dbReference>
<evidence type="ECO:0000259" key="6">
    <source>
        <dbReference type="Pfam" id="PF08281"/>
    </source>
</evidence>
<dbReference type="PANTHER" id="PTHR43133">
    <property type="entry name" value="RNA POLYMERASE ECF-TYPE SIGMA FACTO"/>
    <property type="match status" value="1"/>
</dbReference>
<dbReference type="InterPro" id="IPR036388">
    <property type="entry name" value="WH-like_DNA-bd_sf"/>
</dbReference>
<sequence>MKLAGRIDREGFSMEPSAALEQLMSAYGNTVLRTAYFYMKDTHMAEDISQEVFIRAYRNWSTFRGESSVKTWLTRITVNLCRDKTGLKMYAEQPTDPGLMERGQTVSVEEEVLKRMSNSLIFKHVLKLSEQNQEVLYLYYYLDMNTREIAEATAASEGTIRGRLHRARQQLEDYLRKEGLDS</sequence>
<dbReference type="Gene3D" id="1.10.1740.10">
    <property type="match status" value="1"/>
</dbReference>
<evidence type="ECO:0000259" key="5">
    <source>
        <dbReference type="Pfam" id="PF04542"/>
    </source>
</evidence>
<dbReference type="InterPro" id="IPR013249">
    <property type="entry name" value="RNA_pol_sigma70_r4_t2"/>
</dbReference>
<organism evidence="7 8">
    <name type="scientific">Paenibacillus harenae</name>
    <dbReference type="NCBI Taxonomy" id="306543"/>
    <lineage>
        <taxon>Bacteria</taxon>
        <taxon>Bacillati</taxon>
        <taxon>Bacillota</taxon>
        <taxon>Bacilli</taxon>
        <taxon>Bacillales</taxon>
        <taxon>Paenibacillaceae</taxon>
        <taxon>Paenibacillus</taxon>
    </lineage>
</organism>
<dbReference type="EMBL" id="JAUSSU010000001">
    <property type="protein sequence ID" value="MDQ0110734.1"/>
    <property type="molecule type" value="Genomic_DNA"/>
</dbReference>
<reference evidence="7 8" key="1">
    <citation type="submission" date="2023-07" db="EMBL/GenBank/DDBJ databases">
        <title>Sorghum-associated microbial communities from plants grown in Nebraska, USA.</title>
        <authorList>
            <person name="Schachtman D."/>
        </authorList>
    </citation>
    <scope>NUCLEOTIDE SEQUENCE [LARGE SCALE GENOMIC DNA]</scope>
    <source>
        <strain evidence="7 8">CC482</strain>
    </source>
</reference>
<evidence type="ECO:0000256" key="1">
    <source>
        <dbReference type="ARBA" id="ARBA00010641"/>
    </source>
</evidence>
<dbReference type="Pfam" id="PF08281">
    <property type="entry name" value="Sigma70_r4_2"/>
    <property type="match status" value="1"/>
</dbReference>
<gene>
    <name evidence="7" type="ORF">J2T15_000150</name>
</gene>